<dbReference type="AlphaFoldDB" id="A0A2J6R813"/>
<dbReference type="Proteomes" id="UP000235786">
    <property type="component" value="Unassembled WGS sequence"/>
</dbReference>
<gene>
    <name evidence="1" type="ORF">L207DRAFT_124162</name>
</gene>
<proteinExistence type="predicted"/>
<protein>
    <submittedName>
        <fullName evidence="1">Uncharacterized protein</fullName>
    </submittedName>
</protein>
<name>A0A2J6R813_HYAVF</name>
<reference evidence="1 2" key="1">
    <citation type="submission" date="2016-04" db="EMBL/GenBank/DDBJ databases">
        <title>A degradative enzymes factory behind the ericoid mycorrhizal symbiosis.</title>
        <authorList>
            <consortium name="DOE Joint Genome Institute"/>
            <person name="Martino E."/>
            <person name="Morin E."/>
            <person name="Grelet G."/>
            <person name="Kuo A."/>
            <person name="Kohler A."/>
            <person name="Daghino S."/>
            <person name="Barry K."/>
            <person name="Choi C."/>
            <person name="Cichocki N."/>
            <person name="Clum A."/>
            <person name="Copeland A."/>
            <person name="Hainaut M."/>
            <person name="Haridas S."/>
            <person name="Labutti K."/>
            <person name="Lindquist E."/>
            <person name="Lipzen A."/>
            <person name="Khouja H.-R."/>
            <person name="Murat C."/>
            <person name="Ohm R."/>
            <person name="Olson A."/>
            <person name="Spatafora J."/>
            <person name="Veneault-Fourrey C."/>
            <person name="Henrissat B."/>
            <person name="Grigoriev I."/>
            <person name="Martin F."/>
            <person name="Perotto S."/>
        </authorList>
    </citation>
    <scope>NUCLEOTIDE SEQUENCE [LARGE SCALE GENOMIC DNA]</scope>
    <source>
        <strain evidence="1 2">F</strain>
    </source>
</reference>
<evidence type="ECO:0000313" key="2">
    <source>
        <dbReference type="Proteomes" id="UP000235786"/>
    </source>
</evidence>
<accession>A0A2J6R813</accession>
<keyword evidence="2" id="KW-1185">Reference proteome</keyword>
<organism evidence="1 2">
    <name type="scientific">Hyaloscypha variabilis (strain UAMH 11265 / GT02V1 / F)</name>
    <name type="common">Meliniomyces variabilis</name>
    <dbReference type="NCBI Taxonomy" id="1149755"/>
    <lineage>
        <taxon>Eukaryota</taxon>
        <taxon>Fungi</taxon>
        <taxon>Dikarya</taxon>
        <taxon>Ascomycota</taxon>
        <taxon>Pezizomycotina</taxon>
        <taxon>Leotiomycetes</taxon>
        <taxon>Helotiales</taxon>
        <taxon>Hyaloscyphaceae</taxon>
        <taxon>Hyaloscypha</taxon>
        <taxon>Hyaloscypha variabilis</taxon>
    </lineage>
</organism>
<dbReference type="EMBL" id="KZ613953">
    <property type="protein sequence ID" value="PMD34646.1"/>
    <property type="molecule type" value="Genomic_DNA"/>
</dbReference>
<sequence>MQLARRETWYCQSGTIGIALDPPWNPSTRLFVLWGFGGNTPDEQRETNDHGSRELAIDFDVRPEQEFWQAWPGENSCNWRAKLTHDS</sequence>
<evidence type="ECO:0000313" key="1">
    <source>
        <dbReference type="EMBL" id="PMD34646.1"/>
    </source>
</evidence>